<evidence type="ECO:0000313" key="1">
    <source>
        <dbReference type="EMBL" id="JAE36617.1"/>
    </source>
</evidence>
<proteinExistence type="predicted"/>
<name>A0A0A9HIS6_ARUDO</name>
<accession>A0A0A9HIS6</accession>
<organism evidence="1">
    <name type="scientific">Arundo donax</name>
    <name type="common">Giant reed</name>
    <name type="synonym">Donax arundinaceus</name>
    <dbReference type="NCBI Taxonomy" id="35708"/>
    <lineage>
        <taxon>Eukaryota</taxon>
        <taxon>Viridiplantae</taxon>
        <taxon>Streptophyta</taxon>
        <taxon>Embryophyta</taxon>
        <taxon>Tracheophyta</taxon>
        <taxon>Spermatophyta</taxon>
        <taxon>Magnoliopsida</taxon>
        <taxon>Liliopsida</taxon>
        <taxon>Poales</taxon>
        <taxon>Poaceae</taxon>
        <taxon>PACMAD clade</taxon>
        <taxon>Arundinoideae</taxon>
        <taxon>Arundineae</taxon>
        <taxon>Arundo</taxon>
    </lineage>
</organism>
<reference evidence="1" key="1">
    <citation type="submission" date="2014-09" db="EMBL/GenBank/DDBJ databases">
        <authorList>
            <person name="Magalhaes I.L.F."/>
            <person name="Oliveira U."/>
            <person name="Santos F.R."/>
            <person name="Vidigal T.H.D.A."/>
            <person name="Brescovit A.D."/>
            <person name="Santos A.J."/>
        </authorList>
    </citation>
    <scope>NUCLEOTIDE SEQUENCE</scope>
    <source>
        <tissue evidence="1">Shoot tissue taken approximately 20 cm above the soil surface</tissue>
    </source>
</reference>
<sequence length="71" mass="8326">MIYYVFFRIGVKLNLHSKLQGSSRQHIHRHISKINVPLKSRLLNEFSCRLVSLPDYAEATEMWQQTLPIAT</sequence>
<protein>
    <submittedName>
        <fullName evidence="1">AAE15</fullName>
    </submittedName>
</protein>
<dbReference type="EMBL" id="GBRH01161279">
    <property type="protein sequence ID" value="JAE36617.1"/>
    <property type="molecule type" value="Transcribed_RNA"/>
</dbReference>
<reference evidence="1" key="2">
    <citation type="journal article" date="2015" name="Data Brief">
        <title>Shoot transcriptome of the giant reed, Arundo donax.</title>
        <authorList>
            <person name="Barrero R.A."/>
            <person name="Guerrero F.D."/>
            <person name="Moolhuijzen P."/>
            <person name="Goolsby J.A."/>
            <person name="Tidwell J."/>
            <person name="Bellgard S.E."/>
            <person name="Bellgard M.I."/>
        </authorList>
    </citation>
    <scope>NUCLEOTIDE SEQUENCE</scope>
    <source>
        <tissue evidence="1">Shoot tissue taken approximately 20 cm above the soil surface</tissue>
    </source>
</reference>
<dbReference type="AlphaFoldDB" id="A0A0A9HIS6"/>